<keyword evidence="2" id="KW-1185">Reference proteome</keyword>
<dbReference type="AlphaFoldDB" id="A0A9X1BAM8"/>
<name>A0A9X1BAM8_9GAMM</name>
<evidence type="ECO:0000313" key="1">
    <source>
        <dbReference type="EMBL" id="MBK1646205.1"/>
    </source>
</evidence>
<sequence length="80" mass="8702">MERFADELDLTQFRIDQLTALAVAAIRDQARLVSGRDHCLDCGAMIPAKCLICVPNASHCASCQDREERFGRGVVPGVLG</sequence>
<dbReference type="Gene3D" id="1.20.120.910">
    <property type="entry name" value="DksA, coiled-coil domain"/>
    <property type="match status" value="1"/>
</dbReference>
<evidence type="ECO:0008006" key="3">
    <source>
        <dbReference type="Google" id="ProtNLM"/>
    </source>
</evidence>
<evidence type="ECO:0000313" key="2">
    <source>
        <dbReference type="Proteomes" id="UP001138802"/>
    </source>
</evidence>
<dbReference type="RefSeq" id="WP_200389015.1">
    <property type="nucleotide sequence ID" value="NZ_NRSD01000021.1"/>
</dbReference>
<reference evidence="1 2" key="1">
    <citation type="journal article" date="2020" name="Microorganisms">
        <title>Osmotic Adaptation and Compatible Solute Biosynthesis of Phototrophic Bacteria as Revealed from Genome Analyses.</title>
        <authorList>
            <person name="Imhoff J.F."/>
            <person name="Rahn T."/>
            <person name="Kunzel S."/>
            <person name="Keller A."/>
            <person name="Neulinger S.C."/>
        </authorList>
    </citation>
    <scope>NUCLEOTIDE SEQUENCE [LARGE SCALE GENOMIC DNA]</scope>
    <source>
        <strain evidence="1 2">DSM 21303</strain>
    </source>
</reference>
<dbReference type="Proteomes" id="UP001138802">
    <property type="component" value="Unassembled WGS sequence"/>
</dbReference>
<gene>
    <name evidence="1" type="ORF">CKO25_16440</name>
</gene>
<comment type="caution">
    <text evidence="1">The sequence shown here is derived from an EMBL/GenBank/DDBJ whole genome shotgun (WGS) entry which is preliminary data.</text>
</comment>
<accession>A0A9X1BAM8</accession>
<proteinExistence type="predicted"/>
<protein>
    <recommendedName>
        <fullName evidence="3">DksA C4-type domain-containing protein</fullName>
    </recommendedName>
</protein>
<dbReference type="EMBL" id="NRSD01000021">
    <property type="protein sequence ID" value="MBK1646205.1"/>
    <property type="molecule type" value="Genomic_DNA"/>
</dbReference>
<organism evidence="1 2">
    <name type="scientific">Thiocapsa imhoffii</name>
    <dbReference type="NCBI Taxonomy" id="382777"/>
    <lineage>
        <taxon>Bacteria</taxon>
        <taxon>Pseudomonadati</taxon>
        <taxon>Pseudomonadota</taxon>
        <taxon>Gammaproteobacteria</taxon>
        <taxon>Chromatiales</taxon>
        <taxon>Chromatiaceae</taxon>
        <taxon>Thiocapsa</taxon>
    </lineage>
</organism>